<feature type="coiled-coil region" evidence="1">
    <location>
        <begin position="61"/>
        <end position="88"/>
    </location>
</feature>
<dbReference type="FunCoup" id="A0A059CT27">
    <property type="interactions" value="165"/>
</dbReference>
<keyword evidence="1" id="KW-0175">Coiled coil</keyword>
<proteinExistence type="predicted"/>
<dbReference type="EMBL" id="KK198755">
    <property type="protein sequence ID" value="KCW81517.1"/>
    <property type="molecule type" value="Genomic_DNA"/>
</dbReference>
<accession>A0A059CT27</accession>
<dbReference type="AlphaFoldDB" id="A0A059CT27"/>
<name>A0A059CT27_EUCGR</name>
<dbReference type="InParanoid" id="A0A059CT27"/>
<dbReference type="Gramene" id="KCW81517">
    <property type="protein sequence ID" value="KCW81517"/>
    <property type="gene ID" value="EUGRSUZ_C02878"/>
</dbReference>
<sequence>MTHVDCIVTASGVLWFCRPVNVIDFDDCCIMAADMSQQVQAAMENMLKMINEADQSSAGIIEDIEKCRNSALERKKGLEEEKKQFQRAAYAVIDMLNVGN</sequence>
<dbReference type="eggNOG" id="ENOG502S6W2">
    <property type="taxonomic scope" value="Eukaryota"/>
</dbReference>
<dbReference type="OMA" id="KEFAMEK"/>
<protein>
    <submittedName>
        <fullName evidence="2">Uncharacterized protein</fullName>
    </submittedName>
</protein>
<evidence type="ECO:0000313" key="2">
    <source>
        <dbReference type="EMBL" id="KCW81517.1"/>
    </source>
</evidence>
<dbReference type="PANTHER" id="PTHR36800:SF1">
    <property type="entry name" value="POLYAMINE-MODULATED FACTOR 1-BINDING PROTEIN"/>
    <property type="match status" value="1"/>
</dbReference>
<dbReference type="STRING" id="71139.A0A059CT27"/>
<evidence type="ECO:0000256" key="1">
    <source>
        <dbReference type="SAM" id="Coils"/>
    </source>
</evidence>
<reference evidence="2" key="1">
    <citation type="submission" date="2013-07" db="EMBL/GenBank/DDBJ databases">
        <title>The genome of Eucalyptus grandis.</title>
        <authorList>
            <person name="Schmutz J."/>
            <person name="Hayes R."/>
            <person name="Myburg A."/>
            <person name="Tuskan G."/>
            <person name="Grattapaglia D."/>
            <person name="Rokhsar D.S."/>
        </authorList>
    </citation>
    <scope>NUCLEOTIDE SEQUENCE</scope>
    <source>
        <tissue evidence="2">Leaf extractions</tissue>
    </source>
</reference>
<organism evidence="2">
    <name type="scientific">Eucalyptus grandis</name>
    <name type="common">Flooded gum</name>
    <dbReference type="NCBI Taxonomy" id="71139"/>
    <lineage>
        <taxon>Eukaryota</taxon>
        <taxon>Viridiplantae</taxon>
        <taxon>Streptophyta</taxon>
        <taxon>Embryophyta</taxon>
        <taxon>Tracheophyta</taxon>
        <taxon>Spermatophyta</taxon>
        <taxon>Magnoliopsida</taxon>
        <taxon>eudicotyledons</taxon>
        <taxon>Gunneridae</taxon>
        <taxon>Pentapetalae</taxon>
        <taxon>rosids</taxon>
        <taxon>malvids</taxon>
        <taxon>Myrtales</taxon>
        <taxon>Myrtaceae</taxon>
        <taxon>Myrtoideae</taxon>
        <taxon>Eucalypteae</taxon>
        <taxon>Eucalyptus</taxon>
    </lineage>
</organism>
<dbReference type="PANTHER" id="PTHR36800">
    <property type="entry name" value="POLYAMINE-MODULATED FACTOR 1-BINDING PROTEIN"/>
    <property type="match status" value="1"/>
</dbReference>
<gene>
    <name evidence="2" type="ORF">EUGRSUZ_C02878</name>
</gene>